<dbReference type="InterPro" id="IPR040840">
    <property type="entry name" value="TcA_TcB_BD"/>
</dbReference>
<comment type="caution">
    <text evidence="2">The sequence shown here is derived from an EMBL/GenBank/DDBJ whole genome shotgun (WGS) entry which is preliminary data.</text>
</comment>
<dbReference type="Proteomes" id="UP001172155">
    <property type="component" value="Unassembled WGS sequence"/>
</dbReference>
<evidence type="ECO:0000313" key="3">
    <source>
        <dbReference type="Proteomes" id="UP001172155"/>
    </source>
</evidence>
<sequence length="423" mass="47233">MRRTGRQARICVLATKVGAGEIVLRNLWPLRRSFTVARATRVPQLAKRDGRGLTFAELIAEDDATDDALRLEKGEARFELDAPFSPELQEGNRKKESIVGFLKTKYFGVPLNPKFAQLRALVNVRLFNIRNGFSIQGRPVSYSLIEPLIDPGALMSLDKAGFGMSAAAAMRASELCAELRSLGERMLAAVEKKEMEAFNVLRVRHTAHIQRMMLDIREIHVEESQQIIDSLRISRDLQVAQLAYYLALIDEPTSSDIDDSTTNDMRMSRYEKEEMDKADSAATLGTLVAPGSAIASMMQAGSSVLQFAAVIQSGKGSRAARKAQLTRQLQDRRLQANMRGREIKSIDKQIEIQKLLVKAVLKEIEQQKAEIEESVQIEDYLVEKNLRGLYFQAYTLAMATARRAESALAFERGRSDPVLRTGG</sequence>
<organism evidence="2 3">
    <name type="scientific">Schizothecium vesticola</name>
    <dbReference type="NCBI Taxonomy" id="314040"/>
    <lineage>
        <taxon>Eukaryota</taxon>
        <taxon>Fungi</taxon>
        <taxon>Dikarya</taxon>
        <taxon>Ascomycota</taxon>
        <taxon>Pezizomycotina</taxon>
        <taxon>Sordariomycetes</taxon>
        <taxon>Sordariomycetidae</taxon>
        <taxon>Sordariales</taxon>
        <taxon>Schizotheciaceae</taxon>
        <taxon>Schizothecium</taxon>
    </lineage>
</organism>
<proteinExistence type="predicted"/>
<dbReference type="AlphaFoldDB" id="A0AA40F9K5"/>
<dbReference type="EMBL" id="JAUKUD010000001">
    <property type="protein sequence ID" value="KAK0753744.1"/>
    <property type="molecule type" value="Genomic_DNA"/>
</dbReference>
<feature type="domain" description="Tc toxin complex TcA C-terminal TcB-binding" evidence="1">
    <location>
        <begin position="348"/>
        <end position="416"/>
    </location>
</feature>
<evidence type="ECO:0000313" key="2">
    <source>
        <dbReference type="EMBL" id="KAK0753744.1"/>
    </source>
</evidence>
<reference evidence="2" key="1">
    <citation type="submission" date="2023-06" db="EMBL/GenBank/DDBJ databases">
        <title>Genome-scale phylogeny and comparative genomics of the fungal order Sordariales.</title>
        <authorList>
            <consortium name="Lawrence Berkeley National Laboratory"/>
            <person name="Hensen N."/>
            <person name="Bonometti L."/>
            <person name="Westerberg I."/>
            <person name="Brannstrom I.O."/>
            <person name="Guillou S."/>
            <person name="Cros-Aarteil S."/>
            <person name="Calhoun S."/>
            <person name="Haridas S."/>
            <person name="Kuo A."/>
            <person name="Mondo S."/>
            <person name="Pangilinan J."/>
            <person name="Riley R."/>
            <person name="LaButti K."/>
            <person name="Andreopoulos B."/>
            <person name="Lipzen A."/>
            <person name="Chen C."/>
            <person name="Yanf M."/>
            <person name="Daum C."/>
            <person name="Ng V."/>
            <person name="Clum A."/>
            <person name="Steindorff A."/>
            <person name="Ohm R."/>
            <person name="Martin F."/>
            <person name="Silar P."/>
            <person name="Natvig D."/>
            <person name="Lalanne C."/>
            <person name="Gautier V."/>
            <person name="Ament-velasquez S.L."/>
            <person name="Kruys A."/>
            <person name="Hutchinson M.I."/>
            <person name="Powell A.J."/>
            <person name="Barry K."/>
            <person name="Miller A.N."/>
            <person name="Grigoriev I.V."/>
            <person name="Debuchy R."/>
            <person name="Gladieux P."/>
            <person name="Thoren M.H."/>
            <person name="Johannesson H."/>
        </authorList>
    </citation>
    <scope>NUCLEOTIDE SEQUENCE</scope>
    <source>
        <strain evidence="2">SMH3187-1</strain>
    </source>
</reference>
<name>A0AA40F9K5_9PEZI</name>
<dbReference type="Pfam" id="PF18276">
    <property type="entry name" value="TcA_TcB_BD"/>
    <property type="match status" value="1"/>
</dbReference>
<gene>
    <name evidence="2" type="ORF">B0T18DRAFT_385740</name>
</gene>
<protein>
    <recommendedName>
        <fullName evidence="1">Tc toxin complex TcA C-terminal TcB-binding domain-containing protein</fullName>
    </recommendedName>
</protein>
<accession>A0AA40F9K5</accession>
<evidence type="ECO:0000259" key="1">
    <source>
        <dbReference type="Pfam" id="PF18276"/>
    </source>
</evidence>
<keyword evidence="3" id="KW-1185">Reference proteome</keyword>